<keyword evidence="8" id="KW-1185">Reference proteome</keyword>
<keyword evidence="1" id="KW-0479">Metal-binding</keyword>
<dbReference type="GO" id="GO:0006351">
    <property type="term" value="P:DNA-templated transcription"/>
    <property type="evidence" value="ECO:0007669"/>
    <property type="project" value="InterPro"/>
</dbReference>
<evidence type="ECO:0000256" key="3">
    <source>
        <dbReference type="ARBA" id="ARBA00023125"/>
    </source>
</evidence>
<evidence type="ECO:0000256" key="2">
    <source>
        <dbReference type="ARBA" id="ARBA00023015"/>
    </source>
</evidence>
<dbReference type="GO" id="GO:0000981">
    <property type="term" value="F:DNA-binding transcription factor activity, RNA polymerase II-specific"/>
    <property type="evidence" value="ECO:0007669"/>
    <property type="project" value="InterPro"/>
</dbReference>
<dbReference type="InterPro" id="IPR001138">
    <property type="entry name" value="Zn2Cys6_DnaBD"/>
</dbReference>
<dbReference type="GO" id="GO:0003677">
    <property type="term" value="F:DNA binding"/>
    <property type="evidence" value="ECO:0007669"/>
    <property type="project" value="UniProtKB-KW"/>
</dbReference>
<dbReference type="STRING" id="573508.A0A1E3B9V4"/>
<dbReference type="SUPFAM" id="SSF57701">
    <property type="entry name" value="Zn2/Cys6 DNA-binding domain"/>
    <property type="match status" value="1"/>
</dbReference>
<dbReference type="SMART" id="SM00906">
    <property type="entry name" value="Fungal_trans"/>
    <property type="match status" value="1"/>
</dbReference>
<dbReference type="PANTHER" id="PTHR47431">
    <property type="entry name" value="ZN(II)2CYS6 TRANSCRIPTION FACTOR (EUROFUNG)-RELATED"/>
    <property type="match status" value="1"/>
</dbReference>
<gene>
    <name evidence="7" type="ORF">SI65_07256</name>
</gene>
<accession>A0A1E3B9V4</accession>
<evidence type="ECO:0000313" key="8">
    <source>
        <dbReference type="Proteomes" id="UP000094569"/>
    </source>
</evidence>
<dbReference type="OrthoDB" id="2399539at2759"/>
<keyword evidence="2" id="KW-0805">Transcription regulation</keyword>
<comment type="caution">
    <text evidence="7">The sequence shown here is derived from an EMBL/GenBank/DDBJ whole genome shotgun (WGS) entry which is preliminary data.</text>
</comment>
<keyword evidence="5" id="KW-0539">Nucleus</keyword>
<evidence type="ECO:0000313" key="7">
    <source>
        <dbReference type="EMBL" id="ODM17581.1"/>
    </source>
</evidence>
<dbReference type="GO" id="GO:0008270">
    <property type="term" value="F:zinc ion binding"/>
    <property type="evidence" value="ECO:0007669"/>
    <property type="project" value="InterPro"/>
</dbReference>
<dbReference type="SMART" id="SM00066">
    <property type="entry name" value="GAL4"/>
    <property type="match status" value="1"/>
</dbReference>
<dbReference type="InterPro" id="IPR007219">
    <property type="entry name" value="XnlR_reg_dom"/>
</dbReference>
<dbReference type="Gene3D" id="4.10.240.10">
    <property type="entry name" value="Zn(2)-C6 fungal-type DNA-binding domain"/>
    <property type="match status" value="1"/>
</dbReference>
<dbReference type="VEuPathDB" id="FungiDB:SI65_07256"/>
<keyword evidence="4" id="KW-0804">Transcription</keyword>
<dbReference type="PROSITE" id="PS50048">
    <property type="entry name" value="ZN2_CY6_FUNGAL_2"/>
    <property type="match status" value="1"/>
</dbReference>
<organism evidence="7 8">
    <name type="scientific">Aspergillus cristatus</name>
    <name type="common">Chinese Fuzhuan brick tea-fermentation fungus</name>
    <name type="synonym">Eurotium cristatum</name>
    <dbReference type="NCBI Taxonomy" id="573508"/>
    <lineage>
        <taxon>Eukaryota</taxon>
        <taxon>Fungi</taxon>
        <taxon>Dikarya</taxon>
        <taxon>Ascomycota</taxon>
        <taxon>Pezizomycotina</taxon>
        <taxon>Eurotiomycetes</taxon>
        <taxon>Eurotiomycetidae</taxon>
        <taxon>Eurotiales</taxon>
        <taxon>Aspergillaceae</taxon>
        <taxon>Aspergillus</taxon>
        <taxon>Aspergillus subgen. Aspergillus</taxon>
    </lineage>
</organism>
<dbReference type="Proteomes" id="UP000094569">
    <property type="component" value="Unassembled WGS sequence"/>
</dbReference>
<dbReference type="CDD" id="cd12148">
    <property type="entry name" value="fungal_TF_MHR"/>
    <property type="match status" value="1"/>
</dbReference>
<dbReference type="InterPro" id="IPR036864">
    <property type="entry name" value="Zn2-C6_fun-type_DNA-bd_sf"/>
</dbReference>
<name>A0A1E3B9V4_ASPCR</name>
<dbReference type="PROSITE" id="PS00463">
    <property type="entry name" value="ZN2_CY6_FUNGAL_1"/>
    <property type="match status" value="1"/>
</dbReference>
<evidence type="ECO:0000256" key="4">
    <source>
        <dbReference type="ARBA" id="ARBA00023163"/>
    </source>
</evidence>
<keyword evidence="3" id="KW-0238">DNA-binding</keyword>
<feature type="domain" description="Zn(2)-C6 fungal-type" evidence="6">
    <location>
        <begin position="18"/>
        <end position="48"/>
    </location>
</feature>
<evidence type="ECO:0000256" key="1">
    <source>
        <dbReference type="ARBA" id="ARBA00022723"/>
    </source>
</evidence>
<dbReference type="CDD" id="cd00067">
    <property type="entry name" value="GAL4"/>
    <property type="match status" value="1"/>
</dbReference>
<dbReference type="Pfam" id="PF00172">
    <property type="entry name" value="Zn_clus"/>
    <property type="match status" value="1"/>
</dbReference>
<sequence>MDSTSSSQNGRATRSSLACLACRSRHLKCDGKRPYCARCSEVGKQCCYARSRRGGLDRAALAERRRQMAAAANTLPVSQSSSQGAATVQQPPERTAQHLDVDYRHEPGMFDLNRGANTTSILLQAANPAHPNNIENDPLIDSYYKNFHTCHPFILPRKFLTRLYRDPRRQRNLAPLIAVLRFVGNIYNMREWSIPQKECLEASISQASPSDPIMVQCRLLYSMALFWYDYKADARLQMDLATKLAIDLQMFRHEFAAAQGADHLVLRESWRRTWWMLYIVDAYYAGTLGTMNLRVVNIDPTAELPCEESDYESGNIPAPRTLQEFNCREFSPENIPFSSFAYLIGAVQCAASAISATPKIAAEEDSTHVIQAVDCSLDGWRLLLPPDSKQVMSETGEIDELMFQAHLLIHVSIIGVHRPLSTLKFSAVENVSSCAREPPLDTPTPDLVNVHTIRVLRAIEAQIRLLALPVRQFHHTPFTTCMVSEGTLALLSACSAILKERDLAIARDQIRMTLGCLKVLGAVWPRTARNVREIQTIAQCVLGLGCVATGDSTPGSSENQSLGAVGACLDLNTSGILRNDIDMIASNGSIEDLCGWYNPGNLDDILWGVSNGL</sequence>
<reference evidence="7 8" key="1">
    <citation type="journal article" date="2016" name="BMC Genomics">
        <title>Comparative genomic and transcriptomic analyses of the Fuzhuan brick tea-fermentation fungus Aspergillus cristatus.</title>
        <authorList>
            <person name="Ge Y."/>
            <person name="Wang Y."/>
            <person name="Liu Y."/>
            <person name="Tan Y."/>
            <person name="Ren X."/>
            <person name="Zhang X."/>
            <person name="Hyde K.D."/>
            <person name="Liu Y."/>
            <person name="Liu Z."/>
        </authorList>
    </citation>
    <scope>NUCLEOTIDE SEQUENCE [LARGE SCALE GENOMIC DNA]</scope>
    <source>
        <strain evidence="7 8">GZAAS20.1005</strain>
    </source>
</reference>
<evidence type="ECO:0000259" key="6">
    <source>
        <dbReference type="PROSITE" id="PS50048"/>
    </source>
</evidence>
<dbReference type="Pfam" id="PF04082">
    <property type="entry name" value="Fungal_trans"/>
    <property type="match status" value="1"/>
</dbReference>
<proteinExistence type="predicted"/>
<dbReference type="PANTHER" id="PTHR47431:SF4">
    <property type="entry name" value="ZN(II)2CYS6 TRANSCRIPTION FACTOR (EUROFUNG)"/>
    <property type="match status" value="1"/>
</dbReference>
<dbReference type="AlphaFoldDB" id="A0A1E3B9V4"/>
<dbReference type="EMBL" id="JXNT01000008">
    <property type="protein sequence ID" value="ODM17581.1"/>
    <property type="molecule type" value="Genomic_DNA"/>
</dbReference>
<protein>
    <recommendedName>
        <fullName evidence="6">Zn(2)-C6 fungal-type domain-containing protein</fullName>
    </recommendedName>
</protein>
<evidence type="ECO:0000256" key="5">
    <source>
        <dbReference type="ARBA" id="ARBA00023242"/>
    </source>
</evidence>